<accession>A0A0C9QCZ3</accession>
<protein>
    <submittedName>
        <fullName evidence="3">Competence protein ComGC</fullName>
    </submittedName>
</protein>
<sequence length="109" mass="12007">MTMRRKRLRAFTLIEVIAALGVIILLTLALVLTIQGQMKRVESQNLKATVATVNSQIEMAYNEPDADKKSLKTIPDLVREGVITDAQAKDLEKGKATMSGDNPPKFKVP</sequence>
<evidence type="ECO:0000313" key="4">
    <source>
        <dbReference type="Proteomes" id="UP000032552"/>
    </source>
</evidence>
<keyword evidence="2" id="KW-0472">Membrane</keyword>
<gene>
    <name evidence="3" type="ORF">LC0644_1137</name>
</gene>
<organism evidence="3 4">
    <name type="scientific">Lacticaseibacillus paracasei NRIC 0644</name>
    <dbReference type="NCBI Taxonomy" id="1435038"/>
    <lineage>
        <taxon>Bacteria</taxon>
        <taxon>Bacillati</taxon>
        <taxon>Bacillota</taxon>
        <taxon>Bacilli</taxon>
        <taxon>Lactobacillales</taxon>
        <taxon>Lactobacillaceae</taxon>
        <taxon>Lacticaseibacillus</taxon>
    </lineage>
</organism>
<comment type="caution">
    <text evidence="3">The sequence shown here is derived from an EMBL/GenBank/DDBJ whole genome shotgun (WGS) entry which is preliminary data.</text>
</comment>
<dbReference type="EMBL" id="BAYM01000081">
    <property type="protein sequence ID" value="GAN36548.1"/>
    <property type="molecule type" value="Genomic_DNA"/>
</dbReference>
<evidence type="ECO:0000313" key="3">
    <source>
        <dbReference type="EMBL" id="GAN36548.1"/>
    </source>
</evidence>
<keyword evidence="2" id="KW-0812">Transmembrane</keyword>
<reference evidence="4" key="1">
    <citation type="submission" date="2014-05" db="EMBL/GenBank/DDBJ databases">
        <title>Whole genome sequencing of Lactobacillus casei NRIC0644.</title>
        <authorList>
            <person name="Atarashi H."/>
            <person name="Yoshida Y."/>
            <person name="Fujimura S."/>
            <person name="Tanaka N."/>
            <person name="Shiwa Y."/>
            <person name="Yoshikawa H."/>
            <person name="Okada S."/>
            <person name="Nakagawa J."/>
        </authorList>
    </citation>
    <scope>NUCLEOTIDE SEQUENCE [LARGE SCALE GENOMIC DNA]</scope>
    <source>
        <strain evidence="4">NRIC0644</strain>
    </source>
</reference>
<name>A0A0C9QCZ3_LACPA</name>
<evidence type="ECO:0000256" key="1">
    <source>
        <dbReference type="SAM" id="MobiDB-lite"/>
    </source>
</evidence>
<dbReference type="Proteomes" id="UP000032552">
    <property type="component" value="Unassembled WGS sequence"/>
</dbReference>
<dbReference type="InterPro" id="IPR045584">
    <property type="entry name" value="Pilin-like"/>
</dbReference>
<feature type="region of interest" description="Disordered" evidence="1">
    <location>
        <begin position="90"/>
        <end position="109"/>
    </location>
</feature>
<proteinExistence type="predicted"/>
<evidence type="ECO:0000256" key="2">
    <source>
        <dbReference type="SAM" id="Phobius"/>
    </source>
</evidence>
<dbReference type="SUPFAM" id="SSF54523">
    <property type="entry name" value="Pili subunits"/>
    <property type="match status" value="1"/>
</dbReference>
<dbReference type="AlphaFoldDB" id="A0A0C9QCZ3"/>
<keyword evidence="2" id="KW-1133">Transmembrane helix</keyword>
<feature type="transmembrane region" description="Helical" evidence="2">
    <location>
        <begin position="12"/>
        <end position="34"/>
    </location>
</feature>